<dbReference type="AlphaFoldDB" id="A0A537IYB9"/>
<keyword evidence="1" id="KW-0378">Hydrolase</keyword>
<accession>A0A537IYB9</accession>
<gene>
    <name evidence="1" type="ORF">E6H04_15090</name>
</gene>
<proteinExistence type="predicted"/>
<protein>
    <submittedName>
        <fullName evidence="1">Alpha/beta hydrolase</fullName>
    </submittedName>
</protein>
<evidence type="ECO:0000313" key="2">
    <source>
        <dbReference type="Proteomes" id="UP000320048"/>
    </source>
</evidence>
<comment type="caution">
    <text evidence="1">The sequence shown here is derived from an EMBL/GenBank/DDBJ whole genome shotgun (WGS) entry which is preliminary data.</text>
</comment>
<dbReference type="EMBL" id="VBAO01000517">
    <property type="protein sequence ID" value="TMI76311.1"/>
    <property type="molecule type" value="Genomic_DNA"/>
</dbReference>
<organism evidence="1 2">
    <name type="scientific">Candidatus Segetimicrobium genomatis</name>
    <dbReference type="NCBI Taxonomy" id="2569760"/>
    <lineage>
        <taxon>Bacteria</taxon>
        <taxon>Bacillati</taxon>
        <taxon>Candidatus Sysuimicrobiota</taxon>
        <taxon>Candidatus Sysuimicrobiia</taxon>
        <taxon>Candidatus Sysuimicrobiales</taxon>
        <taxon>Candidatus Segetimicrobiaceae</taxon>
        <taxon>Candidatus Segetimicrobium</taxon>
    </lineage>
</organism>
<dbReference type="GO" id="GO:0016787">
    <property type="term" value="F:hydrolase activity"/>
    <property type="evidence" value="ECO:0007669"/>
    <property type="project" value="UniProtKB-KW"/>
</dbReference>
<dbReference type="Proteomes" id="UP000320048">
    <property type="component" value="Unassembled WGS sequence"/>
</dbReference>
<name>A0A537IYB9_9BACT</name>
<dbReference type="Gene3D" id="3.40.50.1820">
    <property type="entry name" value="alpha/beta hydrolase"/>
    <property type="match status" value="1"/>
</dbReference>
<evidence type="ECO:0000313" key="1">
    <source>
        <dbReference type="EMBL" id="TMI76311.1"/>
    </source>
</evidence>
<dbReference type="SUPFAM" id="SSF53474">
    <property type="entry name" value="alpha/beta-Hydrolases"/>
    <property type="match status" value="1"/>
</dbReference>
<sequence length="55" mass="6284">MPEARINGVRLHYEVHGRGAPLVFVHEFAGDSGSWDPQVRVFARRYQVITYNARG</sequence>
<feature type="non-terminal residue" evidence="1">
    <location>
        <position position="55"/>
    </location>
</feature>
<dbReference type="InterPro" id="IPR029058">
    <property type="entry name" value="AB_hydrolase_fold"/>
</dbReference>
<reference evidence="1 2" key="1">
    <citation type="journal article" date="2019" name="Nat. Microbiol.">
        <title>Mediterranean grassland soil C-N compound turnover is dependent on rainfall and depth, and is mediated by genomically divergent microorganisms.</title>
        <authorList>
            <person name="Diamond S."/>
            <person name="Andeer P.F."/>
            <person name="Li Z."/>
            <person name="Crits-Christoph A."/>
            <person name="Burstein D."/>
            <person name="Anantharaman K."/>
            <person name="Lane K.R."/>
            <person name="Thomas B.C."/>
            <person name="Pan C."/>
            <person name="Northen T.R."/>
            <person name="Banfield J.F."/>
        </authorList>
    </citation>
    <scope>NUCLEOTIDE SEQUENCE [LARGE SCALE GENOMIC DNA]</scope>
    <source>
        <strain evidence="1">NP_7</strain>
    </source>
</reference>